<dbReference type="Gene3D" id="3.40.50.150">
    <property type="entry name" value="Vaccinia Virus protein VP39"/>
    <property type="match status" value="1"/>
</dbReference>
<evidence type="ECO:0000313" key="2">
    <source>
        <dbReference type="Proteomes" id="UP001551482"/>
    </source>
</evidence>
<dbReference type="InterPro" id="IPR029063">
    <property type="entry name" value="SAM-dependent_MTases_sf"/>
</dbReference>
<reference evidence="1 2" key="1">
    <citation type="submission" date="2024-06" db="EMBL/GenBank/DDBJ databases">
        <title>The Natural Products Discovery Center: Release of the First 8490 Sequenced Strains for Exploring Actinobacteria Biosynthetic Diversity.</title>
        <authorList>
            <person name="Kalkreuter E."/>
            <person name="Kautsar S.A."/>
            <person name="Yang D."/>
            <person name="Bader C.D."/>
            <person name="Teijaro C.N."/>
            <person name="Fluegel L."/>
            <person name="Davis C.M."/>
            <person name="Simpson J.R."/>
            <person name="Lauterbach L."/>
            <person name="Steele A.D."/>
            <person name="Gui C."/>
            <person name="Meng S."/>
            <person name="Li G."/>
            <person name="Viehrig K."/>
            <person name="Ye F."/>
            <person name="Su P."/>
            <person name="Kiefer A.F."/>
            <person name="Nichols A."/>
            <person name="Cepeda A.J."/>
            <person name="Yan W."/>
            <person name="Fan B."/>
            <person name="Jiang Y."/>
            <person name="Adhikari A."/>
            <person name="Zheng C.-J."/>
            <person name="Schuster L."/>
            <person name="Cowan T.M."/>
            <person name="Smanski M.J."/>
            <person name="Chevrette M.G."/>
            <person name="De Carvalho L.P.S."/>
            <person name="Shen B."/>
        </authorList>
    </citation>
    <scope>NUCLEOTIDE SEQUENCE [LARGE SCALE GENOMIC DNA]</scope>
    <source>
        <strain evidence="1 2">NPDC048946</strain>
    </source>
</reference>
<dbReference type="Proteomes" id="UP001551482">
    <property type="component" value="Unassembled WGS sequence"/>
</dbReference>
<gene>
    <name evidence="1" type="ORF">AB0C36_21025</name>
</gene>
<accession>A0ABV3DJR1</accession>
<organism evidence="1 2">
    <name type="scientific">Streptodolium elevatio</name>
    <dbReference type="NCBI Taxonomy" id="3157996"/>
    <lineage>
        <taxon>Bacteria</taxon>
        <taxon>Bacillati</taxon>
        <taxon>Actinomycetota</taxon>
        <taxon>Actinomycetes</taxon>
        <taxon>Kitasatosporales</taxon>
        <taxon>Streptomycetaceae</taxon>
        <taxon>Streptodolium</taxon>
    </lineage>
</organism>
<dbReference type="CDD" id="cd02440">
    <property type="entry name" value="AdoMet_MTases"/>
    <property type="match status" value="1"/>
</dbReference>
<dbReference type="InterPro" id="IPR008715">
    <property type="entry name" value="SAM-MeTfrase_NodS-like"/>
</dbReference>
<dbReference type="Pfam" id="PF05401">
    <property type="entry name" value="NodS"/>
    <property type="match status" value="1"/>
</dbReference>
<keyword evidence="1" id="KW-0808">Transferase</keyword>
<dbReference type="GO" id="GO:0008168">
    <property type="term" value="F:methyltransferase activity"/>
    <property type="evidence" value="ECO:0007669"/>
    <property type="project" value="UniProtKB-KW"/>
</dbReference>
<sequence>MARRSGDAPDPGHFEAMYGAAPDPWHLAERAYDLRKYAITTASLPRERYASAFEPACSVGVLTRMLAERCDRLLACDLSQVAVDQARARCADLPWVTVDRRVLPAEWPTASGSAYDLIVLSEFLYYLDDADFDGVLDHTTRSLAEGGTLAAVHWRPHAREHVRPAPDVHEALRRRPGLVHLVEHREPDFLLDVFVAGSGSPASMSPAAAEGLR</sequence>
<dbReference type="SUPFAM" id="SSF53335">
    <property type="entry name" value="S-adenosyl-L-methionine-dependent methyltransferases"/>
    <property type="match status" value="1"/>
</dbReference>
<comment type="caution">
    <text evidence="1">The sequence shown here is derived from an EMBL/GenBank/DDBJ whole genome shotgun (WGS) entry which is preliminary data.</text>
</comment>
<evidence type="ECO:0000313" key="1">
    <source>
        <dbReference type="EMBL" id="MEU8135986.1"/>
    </source>
</evidence>
<dbReference type="RefSeq" id="WP_358356169.1">
    <property type="nucleotide sequence ID" value="NZ_JBEZFP010000054.1"/>
</dbReference>
<dbReference type="EMBL" id="JBEZFP010000054">
    <property type="protein sequence ID" value="MEU8135986.1"/>
    <property type="molecule type" value="Genomic_DNA"/>
</dbReference>
<name>A0ABV3DJR1_9ACTN</name>
<dbReference type="GO" id="GO:0032259">
    <property type="term" value="P:methylation"/>
    <property type="evidence" value="ECO:0007669"/>
    <property type="project" value="UniProtKB-KW"/>
</dbReference>
<dbReference type="PANTHER" id="PTHR43861">
    <property type="entry name" value="TRANS-ACONITATE 2-METHYLTRANSFERASE-RELATED"/>
    <property type="match status" value="1"/>
</dbReference>
<protein>
    <submittedName>
        <fullName evidence="1">SAM-dependent methyltransferase</fullName>
    </submittedName>
</protein>
<proteinExistence type="predicted"/>
<keyword evidence="1" id="KW-0489">Methyltransferase</keyword>
<keyword evidence="2" id="KW-1185">Reference proteome</keyword>